<evidence type="ECO:0000256" key="1">
    <source>
        <dbReference type="SAM" id="Phobius"/>
    </source>
</evidence>
<dbReference type="Pfam" id="PF06374">
    <property type="entry name" value="NDUF_C2"/>
    <property type="match status" value="1"/>
</dbReference>
<dbReference type="EMBL" id="LR786403">
    <property type="protein sequence ID" value="CAB3260729.1"/>
    <property type="molecule type" value="mRNA"/>
</dbReference>
<dbReference type="GO" id="GO:0006120">
    <property type="term" value="P:mitochondrial electron transport, NADH to ubiquinone"/>
    <property type="evidence" value="ECO:0007669"/>
    <property type="project" value="InterPro"/>
</dbReference>
<name>A0A6F9DH84_9ASCI</name>
<organism evidence="2">
    <name type="scientific">Phallusia mammillata</name>
    <dbReference type="NCBI Taxonomy" id="59560"/>
    <lineage>
        <taxon>Eukaryota</taxon>
        <taxon>Metazoa</taxon>
        <taxon>Chordata</taxon>
        <taxon>Tunicata</taxon>
        <taxon>Ascidiacea</taxon>
        <taxon>Phlebobranchia</taxon>
        <taxon>Ascidiidae</taxon>
        <taxon>Phallusia</taxon>
    </lineage>
</organism>
<sequence length="128" mass="14716">MFGEKHVPNLDKLYLFSVPLKDYRKCSYPISTLNSTSLLCGVAGAAVYPGVNIGFLNRPALASAHRSLALGVFGVWMGYYLLRTYEQYYFGRFKYCIDYALNRKDIFTKEAPMKYSDPGVLRHWRPVR</sequence>
<protein>
    <submittedName>
        <fullName evidence="2">Uncharacterized protein LOC100175877</fullName>
    </submittedName>
</protein>
<keyword evidence="1" id="KW-0812">Transmembrane</keyword>
<keyword evidence="1" id="KW-0472">Membrane</keyword>
<feature type="transmembrane region" description="Helical" evidence="1">
    <location>
        <begin position="30"/>
        <end position="51"/>
    </location>
</feature>
<feature type="transmembrane region" description="Helical" evidence="1">
    <location>
        <begin position="63"/>
        <end position="82"/>
    </location>
</feature>
<proteinExistence type="evidence at transcript level"/>
<accession>A0A6F9DH84</accession>
<reference evidence="2" key="1">
    <citation type="submission" date="2020-04" db="EMBL/GenBank/DDBJ databases">
        <authorList>
            <person name="Neveu A P."/>
        </authorList>
    </citation>
    <scope>NUCLEOTIDE SEQUENCE</scope>
    <source>
        <tissue evidence="2">Whole embryo</tissue>
    </source>
</reference>
<dbReference type="InterPro" id="IPR009423">
    <property type="entry name" value="NDUC2"/>
</dbReference>
<gene>
    <name evidence="2" type="primary">LOC100175877</name>
</gene>
<dbReference type="GO" id="GO:0005743">
    <property type="term" value="C:mitochondrial inner membrane"/>
    <property type="evidence" value="ECO:0007669"/>
    <property type="project" value="InterPro"/>
</dbReference>
<dbReference type="AlphaFoldDB" id="A0A6F9DH84"/>
<evidence type="ECO:0000313" key="2">
    <source>
        <dbReference type="EMBL" id="CAB3260729.1"/>
    </source>
</evidence>
<keyword evidence="1" id="KW-1133">Transmembrane helix</keyword>